<accession>A0A285L8Z9</accession>
<dbReference type="AlphaFoldDB" id="A0A285L8Z9"/>
<evidence type="ECO:0000256" key="1">
    <source>
        <dbReference type="SAM" id="Phobius"/>
    </source>
</evidence>
<feature type="transmembrane region" description="Helical" evidence="1">
    <location>
        <begin position="53"/>
        <end position="76"/>
    </location>
</feature>
<organism evidence="2 3">
    <name type="scientific">Nocardia amikacinitolerans</name>
    <dbReference type="NCBI Taxonomy" id="756689"/>
    <lineage>
        <taxon>Bacteria</taxon>
        <taxon>Bacillati</taxon>
        <taxon>Actinomycetota</taxon>
        <taxon>Actinomycetes</taxon>
        <taxon>Mycobacteriales</taxon>
        <taxon>Nocardiaceae</taxon>
        <taxon>Nocardia</taxon>
    </lineage>
</organism>
<reference evidence="3" key="1">
    <citation type="submission" date="2017-09" db="EMBL/GenBank/DDBJ databases">
        <authorList>
            <person name="Varghese N."/>
            <person name="Submissions S."/>
        </authorList>
    </citation>
    <scope>NUCLEOTIDE SEQUENCE [LARGE SCALE GENOMIC DNA]</scope>
    <source>
        <strain evidence="3">DSM 45537</strain>
    </source>
</reference>
<evidence type="ECO:0000313" key="3">
    <source>
        <dbReference type="Proteomes" id="UP000219565"/>
    </source>
</evidence>
<dbReference type="Proteomes" id="UP000219565">
    <property type="component" value="Unassembled WGS sequence"/>
</dbReference>
<dbReference type="EMBL" id="OBEG01000001">
    <property type="protein sequence ID" value="SNY80076.1"/>
    <property type="molecule type" value="Genomic_DNA"/>
</dbReference>
<keyword evidence="1" id="KW-1133">Transmembrane helix</keyword>
<feature type="transmembrane region" description="Helical" evidence="1">
    <location>
        <begin position="88"/>
        <end position="108"/>
    </location>
</feature>
<feature type="transmembrane region" description="Helical" evidence="1">
    <location>
        <begin position="17"/>
        <end position="41"/>
    </location>
</feature>
<dbReference type="STRING" id="1379680.GCA_001612615_01227"/>
<keyword evidence="1" id="KW-0472">Membrane</keyword>
<evidence type="ECO:0000313" key="2">
    <source>
        <dbReference type="EMBL" id="SNY80076.1"/>
    </source>
</evidence>
<evidence type="ECO:0008006" key="4">
    <source>
        <dbReference type="Google" id="ProtNLM"/>
    </source>
</evidence>
<sequence length="110" mass="11783">MNDHDNRQRGRRWLRRVAAIGAGGVAVAAGLLWALCVVMVLESRLSSDPADDPHGYGLIFGTVLAIPAATVTAAALPWAVPRRRRARVARLTTSMLLVSIVILLVALFTA</sequence>
<gene>
    <name evidence="2" type="ORF">SAMN04244553_1825</name>
</gene>
<name>A0A285L8Z9_9NOCA</name>
<protein>
    <recommendedName>
        <fullName evidence="4">Transmembrane protein</fullName>
    </recommendedName>
</protein>
<proteinExistence type="predicted"/>
<keyword evidence="3" id="KW-1185">Reference proteome</keyword>
<keyword evidence="1" id="KW-0812">Transmembrane</keyword>